<dbReference type="EMBL" id="JAYMYR010000001">
    <property type="protein sequence ID" value="KAK7382242.1"/>
    <property type="molecule type" value="Genomic_DNA"/>
</dbReference>
<gene>
    <name evidence="1" type="ORF">VNO80_01030</name>
</gene>
<keyword evidence="2" id="KW-1185">Reference proteome</keyword>
<proteinExistence type="predicted"/>
<comment type="caution">
    <text evidence="1">The sequence shown here is derived from an EMBL/GenBank/DDBJ whole genome shotgun (WGS) entry which is preliminary data.</text>
</comment>
<dbReference type="AlphaFoldDB" id="A0AAN9P0N9"/>
<dbReference type="Proteomes" id="UP001374584">
    <property type="component" value="Unassembled WGS sequence"/>
</dbReference>
<evidence type="ECO:0000313" key="1">
    <source>
        <dbReference type="EMBL" id="KAK7382242.1"/>
    </source>
</evidence>
<name>A0AAN9P0N9_PHACN</name>
<evidence type="ECO:0000313" key="2">
    <source>
        <dbReference type="Proteomes" id="UP001374584"/>
    </source>
</evidence>
<accession>A0AAN9P0N9</accession>
<protein>
    <submittedName>
        <fullName evidence="1">Uncharacterized protein</fullName>
    </submittedName>
</protein>
<sequence length="163" mass="19428">MERRRGRGGGLKRRQFKGDLRRLIHPVLRKYYVFFSVRNSQLGFLPSAFSWLQFYVQYSVLLCVRNLQLGFLPLDFCWVQFYVQYFVFASVRNSQLGFLPSALSWVQLGTLVCFIWDLEVEKLVFCFLSCKIKIWISMRKIVECGSNRPVFDYLELLKTEFDF</sequence>
<organism evidence="1 2">
    <name type="scientific">Phaseolus coccineus</name>
    <name type="common">Scarlet runner bean</name>
    <name type="synonym">Phaseolus multiflorus</name>
    <dbReference type="NCBI Taxonomy" id="3886"/>
    <lineage>
        <taxon>Eukaryota</taxon>
        <taxon>Viridiplantae</taxon>
        <taxon>Streptophyta</taxon>
        <taxon>Embryophyta</taxon>
        <taxon>Tracheophyta</taxon>
        <taxon>Spermatophyta</taxon>
        <taxon>Magnoliopsida</taxon>
        <taxon>eudicotyledons</taxon>
        <taxon>Gunneridae</taxon>
        <taxon>Pentapetalae</taxon>
        <taxon>rosids</taxon>
        <taxon>fabids</taxon>
        <taxon>Fabales</taxon>
        <taxon>Fabaceae</taxon>
        <taxon>Papilionoideae</taxon>
        <taxon>50 kb inversion clade</taxon>
        <taxon>NPAAA clade</taxon>
        <taxon>indigoferoid/millettioid clade</taxon>
        <taxon>Phaseoleae</taxon>
        <taxon>Phaseolus</taxon>
    </lineage>
</organism>
<reference evidence="1 2" key="1">
    <citation type="submission" date="2024-01" db="EMBL/GenBank/DDBJ databases">
        <title>The genomes of 5 underutilized Papilionoideae crops provide insights into root nodulation and disease resistanc.</title>
        <authorList>
            <person name="Jiang F."/>
        </authorList>
    </citation>
    <scope>NUCLEOTIDE SEQUENCE [LARGE SCALE GENOMIC DNA]</scope>
    <source>
        <strain evidence="1">JINMINGXINNONG_FW02</strain>
        <tissue evidence="1">Leaves</tissue>
    </source>
</reference>